<dbReference type="Pfam" id="PF13592">
    <property type="entry name" value="HTH_33"/>
    <property type="match status" value="1"/>
</dbReference>
<dbReference type="InterPro" id="IPR025959">
    <property type="entry name" value="Winged_HTH_dom"/>
</dbReference>
<organism evidence="2 3">
    <name type="scientific">Paraburkholderia bryophila</name>
    <dbReference type="NCBI Taxonomy" id="420952"/>
    <lineage>
        <taxon>Bacteria</taxon>
        <taxon>Pseudomonadati</taxon>
        <taxon>Pseudomonadota</taxon>
        <taxon>Betaproteobacteria</taxon>
        <taxon>Burkholderiales</taxon>
        <taxon>Burkholderiaceae</taxon>
        <taxon>Paraburkholderia</taxon>
    </lineage>
</organism>
<protein>
    <submittedName>
        <fullName evidence="2">Transposase</fullName>
    </submittedName>
</protein>
<dbReference type="SUPFAM" id="SSF46689">
    <property type="entry name" value="Homeodomain-like"/>
    <property type="match status" value="1"/>
</dbReference>
<dbReference type="RefSeq" id="WP_111929854.1">
    <property type="nucleotide sequence ID" value="NZ_CADFFP010000001.1"/>
</dbReference>
<dbReference type="InterPro" id="IPR009057">
    <property type="entry name" value="Homeodomain-like_sf"/>
</dbReference>
<dbReference type="Proteomes" id="UP000248918">
    <property type="component" value="Unassembled WGS sequence"/>
</dbReference>
<dbReference type="Gene3D" id="1.10.10.60">
    <property type="entry name" value="Homeodomain-like"/>
    <property type="match status" value="1"/>
</dbReference>
<dbReference type="AlphaFoldDB" id="A0A329CU04"/>
<reference evidence="2 3" key="1">
    <citation type="submission" date="2018-06" db="EMBL/GenBank/DDBJ databases">
        <title>Genomic Encyclopedia of Type Strains, Phase III (KMG-III): the genomes of soil and plant-associated and newly described type strains.</title>
        <authorList>
            <person name="Whitman W."/>
        </authorList>
    </citation>
    <scope>NUCLEOTIDE SEQUENCE [LARGE SCALE GENOMIC DNA]</scope>
    <source>
        <strain evidence="2 3">LMG 23644</strain>
    </source>
</reference>
<name>A0A329CU04_9BURK</name>
<accession>A0A329CU04</accession>
<evidence type="ECO:0000313" key="3">
    <source>
        <dbReference type="Proteomes" id="UP000248918"/>
    </source>
</evidence>
<comment type="caution">
    <text evidence="2">The sequence shown here is derived from an EMBL/GenBank/DDBJ whole genome shotgun (WGS) entry which is preliminary data.</text>
</comment>
<dbReference type="EMBL" id="QLTK01000002">
    <property type="protein sequence ID" value="RAS38313.1"/>
    <property type="molecule type" value="Genomic_DNA"/>
</dbReference>
<dbReference type="Pfam" id="PF13384">
    <property type="entry name" value="HTH_23"/>
    <property type="match status" value="1"/>
</dbReference>
<proteinExistence type="predicted"/>
<gene>
    <name evidence="2" type="ORF">BX591_102609</name>
</gene>
<sequence length="209" mass="23980">MSRNPKLTPFASKRLRAAQLLAAGQSMDSVARTVDISVNTIRRYKAILDADGIEAFEKISVGGRRSALDDQARAWITKTVRGSPRRHGFDVDQWTNAKLQMVIERQFSVRFSIVYVRQLTIDLGVHDRMRSFKAPMQRAPGVLDDDALAWIAAAMRHSPRLHDFDADRWTTPRLTTIIERRFGVRYSRRYVWQIVTELGLAHLLTRMSN</sequence>
<feature type="domain" description="Winged helix-turn helix" evidence="1">
    <location>
        <begin position="166"/>
        <end position="201"/>
    </location>
</feature>
<dbReference type="OrthoDB" id="9065453at2"/>
<evidence type="ECO:0000259" key="1">
    <source>
        <dbReference type="Pfam" id="PF13592"/>
    </source>
</evidence>
<evidence type="ECO:0000313" key="2">
    <source>
        <dbReference type="EMBL" id="RAS38313.1"/>
    </source>
</evidence>